<evidence type="ECO:0000256" key="3">
    <source>
        <dbReference type="ARBA" id="ARBA00023134"/>
    </source>
</evidence>
<keyword evidence="2" id="KW-0547">Nucleotide-binding</keyword>
<feature type="region of interest" description="Disordered" evidence="4">
    <location>
        <begin position="1"/>
        <end position="22"/>
    </location>
</feature>
<dbReference type="AlphaFoldDB" id="A0A8C2GHW5"/>
<proteinExistence type="inferred from homology"/>
<dbReference type="InterPro" id="IPR006703">
    <property type="entry name" value="G_AIG1"/>
</dbReference>
<dbReference type="PROSITE" id="PS51720">
    <property type="entry name" value="G_AIG1"/>
    <property type="match status" value="1"/>
</dbReference>
<dbReference type="SUPFAM" id="SSF52540">
    <property type="entry name" value="P-loop containing nucleoside triphosphate hydrolases"/>
    <property type="match status" value="1"/>
</dbReference>
<evidence type="ECO:0000313" key="7">
    <source>
        <dbReference type="Proteomes" id="UP000694700"/>
    </source>
</evidence>
<name>A0A8C2GHW5_CYPCA</name>
<feature type="compositionally biased region" description="Low complexity" evidence="4">
    <location>
        <begin position="13"/>
        <end position="22"/>
    </location>
</feature>
<dbReference type="CDD" id="cd01852">
    <property type="entry name" value="AIG1"/>
    <property type="match status" value="1"/>
</dbReference>
<reference evidence="6" key="1">
    <citation type="submission" date="2025-08" db="UniProtKB">
        <authorList>
            <consortium name="Ensembl"/>
        </authorList>
    </citation>
    <scope>IDENTIFICATION</scope>
</reference>
<sequence>MANNMRYRGSQLNNQPSNDAAAQQQNNDNINIVLLGKTGVGKSSSGNTILGENRFPCGRSLSAFTHESSVERSVIDGRSVSVIDTPGFFCTDLSKEQLSREFARSTYLSAPGVHVFLFVVPFGRFTKQEEEMFKQVQKVFGKDVLKHVIFLFTYGDECIRERIQAEIDGNKVVSRVVQSCQGYHVLNNRDLTDRQQVTDLLLKIDTMIERNQGYYTNEMYEWAQMWPWEKFWKILKEYFEAIVAYFQNQNNSFDNKYWTQRVTPYMRLY</sequence>
<evidence type="ECO:0000259" key="5">
    <source>
        <dbReference type="PROSITE" id="PS51720"/>
    </source>
</evidence>
<accession>A0A8C2GHW5</accession>
<evidence type="ECO:0000256" key="4">
    <source>
        <dbReference type="SAM" id="MobiDB-lite"/>
    </source>
</evidence>
<feature type="domain" description="AIG1-type G" evidence="5">
    <location>
        <begin position="27"/>
        <end position="224"/>
    </location>
</feature>
<organism evidence="6 7">
    <name type="scientific">Cyprinus carpio</name>
    <name type="common">Common carp</name>
    <dbReference type="NCBI Taxonomy" id="7962"/>
    <lineage>
        <taxon>Eukaryota</taxon>
        <taxon>Metazoa</taxon>
        <taxon>Chordata</taxon>
        <taxon>Craniata</taxon>
        <taxon>Vertebrata</taxon>
        <taxon>Euteleostomi</taxon>
        <taxon>Actinopterygii</taxon>
        <taxon>Neopterygii</taxon>
        <taxon>Teleostei</taxon>
        <taxon>Ostariophysi</taxon>
        <taxon>Cypriniformes</taxon>
        <taxon>Cyprinidae</taxon>
        <taxon>Cyprininae</taxon>
        <taxon>Cyprinus</taxon>
    </lineage>
</organism>
<dbReference type="PANTHER" id="PTHR10903:SF186">
    <property type="entry name" value="GTPASE IMAP FAMILY MEMBER 4-LIKE-RELATED"/>
    <property type="match status" value="1"/>
</dbReference>
<dbReference type="PANTHER" id="PTHR10903">
    <property type="entry name" value="GTPASE, IMAP FAMILY MEMBER-RELATED"/>
    <property type="match status" value="1"/>
</dbReference>
<dbReference type="InterPro" id="IPR045058">
    <property type="entry name" value="GIMA/IAN/Toc"/>
</dbReference>
<comment type="similarity">
    <text evidence="1">Belongs to the TRAFAC class TrmE-Era-EngA-EngB-Septin-like GTPase superfamily. AIG1/Toc34/Toc159-like paraseptin GTPase family. IAN subfamily.</text>
</comment>
<protein>
    <recommendedName>
        <fullName evidence="5">AIG1-type G domain-containing protein</fullName>
    </recommendedName>
</protein>
<keyword evidence="3" id="KW-0342">GTP-binding</keyword>
<dbReference type="Proteomes" id="UP000694700">
    <property type="component" value="Unplaced"/>
</dbReference>
<dbReference type="Ensembl" id="ENSCCRT00015098893.1">
    <property type="protein sequence ID" value="ENSCCRP00015095795.1"/>
    <property type="gene ID" value="ENSCCRG00015038632.1"/>
</dbReference>
<evidence type="ECO:0000256" key="2">
    <source>
        <dbReference type="ARBA" id="ARBA00022741"/>
    </source>
</evidence>
<evidence type="ECO:0000256" key="1">
    <source>
        <dbReference type="ARBA" id="ARBA00008535"/>
    </source>
</evidence>
<dbReference type="GO" id="GO:0005525">
    <property type="term" value="F:GTP binding"/>
    <property type="evidence" value="ECO:0007669"/>
    <property type="project" value="UniProtKB-KW"/>
</dbReference>
<evidence type="ECO:0000313" key="6">
    <source>
        <dbReference type="Ensembl" id="ENSCCRP00015095795.1"/>
    </source>
</evidence>
<dbReference type="InterPro" id="IPR027417">
    <property type="entry name" value="P-loop_NTPase"/>
</dbReference>
<dbReference type="Pfam" id="PF04548">
    <property type="entry name" value="AIG1"/>
    <property type="match status" value="1"/>
</dbReference>
<dbReference type="FunFam" id="3.40.50.300:FF:000366">
    <property type="entry name" value="GTPase, IMAP family member 2"/>
    <property type="match status" value="1"/>
</dbReference>
<dbReference type="Gene3D" id="3.40.50.300">
    <property type="entry name" value="P-loop containing nucleotide triphosphate hydrolases"/>
    <property type="match status" value="1"/>
</dbReference>